<dbReference type="RefSeq" id="WP_031831010.1">
    <property type="nucleotide sequence ID" value="NZ_VTYF01000015.1"/>
</dbReference>
<name>A0A7Y4B5Q5_VIBAL</name>
<dbReference type="AlphaFoldDB" id="A0A7Y4B5Q5"/>
<proteinExistence type="predicted"/>
<reference evidence="1 2" key="1">
    <citation type="submission" date="2019-09" db="EMBL/GenBank/DDBJ databases">
        <title>Draft genome sequencing and comparative genomics of hatchery-associated Vibrios.</title>
        <authorList>
            <person name="Kehlet-Delgado H."/>
            <person name="Mueller R.S."/>
        </authorList>
    </citation>
    <scope>NUCLEOTIDE SEQUENCE [LARGE SCALE GENOMIC DNA]</scope>
    <source>
        <strain evidence="1 2">081416A</strain>
    </source>
</reference>
<comment type="caution">
    <text evidence="1">The sequence shown here is derived from an EMBL/GenBank/DDBJ whole genome shotgun (WGS) entry which is preliminary data.</text>
</comment>
<sequence length="116" mass="13814">MPKPLGRFVGHKQFAVDPNWIKSQQEIRAVKERKRFIEWSKRWITVTRLKTDRLWTDSAIKKWLGAPKTQARYKVFAVDDVRKAERKKAFKEWLAPRLDKKLATDPHFKIKKIGTV</sequence>
<protein>
    <submittedName>
        <fullName evidence="1">Uncharacterized protein</fullName>
    </submittedName>
</protein>
<evidence type="ECO:0000313" key="2">
    <source>
        <dbReference type="Proteomes" id="UP000532247"/>
    </source>
</evidence>
<accession>A0A7Y4B5Q5</accession>
<gene>
    <name evidence="1" type="ORF">F0254_20365</name>
</gene>
<dbReference type="Proteomes" id="UP000532247">
    <property type="component" value="Unassembled WGS sequence"/>
</dbReference>
<dbReference type="EMBL" id="VTYF01000015">
    <property type="protein sequence ID" value="NOI11192.1"/>
    <property type="molecule type" value="Genomic_DNA"/>
</dbReference>
<organism evidence="1 2">
    <name type="scientific">Vibrio alginolyticus</name>
    <dbReference type="NCBI Taxonomy" id="663"/>
    <lineage>
        <taxon>Bacteria</taxon>
        <taxon>Pseudomonadati</taxon>
        <taxon>Pseudomonadota</taxon>
        <taxon>Gammaproteobacteria</taxon>
        <taxon>Vibrionales</taxon>
        <taxon>Vibrionaceae</taxon>
        <taxon>Vibrio</taxon>
    </lineage>
</organism>
<evidence type="ECO:0000313" key="1">
    <source>
        <dbReference type="EMBL" id="NOI11192.1"/>
    </source>
</evidence>